<dbReference type="AlphaFoldDB" id="A0A5B7JSH8"/>
<comment type="caution">
    <text evidence="2">The sequence shown here is derived from an EMBL/GenBank/DDBJ whole genome shotgun (WGS) entry which is preliminary data.</text>
</comment>
<name>A0A5B7JSH8_PORTR</name>
<feature type="domain" description="Immunoglobulin I-set" evidence="1">
    <location>
        <begin position="13"/>
        <end position="45"/>
    </location>
</feature>
<keyword evidence="3" id="KW-1185">Reference proteome</keyword>
<dbReference type="EMBL" id="VSRR010119793">
    <property type="protein sequence ID" value="MPC99770.1"/>
    <property type="molecule type" value="Genomic_DNA"/>
</dbReference>
<dbReference type="InterPro" id="IPR036179">
    <property type="entry name" value="Ig-like_dom_sf"/>
</dbReference>
<evidence type="ECO:0000313" key="2">
    <source>
        <dbReference type="EMBL" id="MPC99770.1"/>
    </source>
</evidence>
<proteinExistence type="predicted"/>
<reference evidence="2 3" key="1">
    <citation type="submission" date="2019-05" db="EMBL/GenBank/DDBJ databases">
        <title>Another draft genome of Portunus trituberculatus and its Hox gene families provides insights of decapod evolution.</title>
        <authorList>
            <person name="Jeong J.-H."/>
            <person name="Song I."/>
            <person name="Kim S."/>
            <person name="Choi T."/>
            <person name="Kim D."/>
            <person name="Ryu S."/>
            <person name="Kim W."/>
        </authorList>
    </citation>
    <scope>NUCLEOTIDE SEQUENCE [LARGE SCALE GENOMIC DNA]</scope>
    <source>
        <tissue evidence="2">Muscle</tissue>
    </source>
</reference>
<dbReference type="Gene3D" id="2.60.40.10">
    <property type="entry name" value="Immunoglobulins"/>
    <property type="match status" value="1"/>
</dbReference>
<evidence type="ECO:0000259" key="1">
    <source>
        <dbReference type="Pfam" id="PF07679"/>
    </source>
</evidence>
<dbReference type="Pfam" id="PF07679">
    <property type="entry name" value="I-set"/>
    <property type="match status" value="1"/>
</dbReference>
<dbReference type="SUPFAM" id="SSF48726">
    <property type="entry name" value="Immunoglobulin"/>
    <property type="match status" value="1"/>
</dbReference>
<protein>
    <recommendedName>
        <fullName evidence="1">Immunoglobulin I-set domain-containing protein</fullName>
    </recommendedName>
</protein>
<dbReference type="InterPro" id="IPR013783">
    <property type="entry name" value="Ig-like_fold"/>
</dbReference>
<dbReference type="Proteomes" id="UP000324222">
    <property type="component" value="Unassembled WGS sequence"/>
</dbReference>
<gene>
    <name evidence="2" type="ORF">E2C01_095206</name>
</gene>
<dbReference type="OrthoDB" id="6347235at2759"/>
<sequence>MPPPQTGLVTWASTFIIKSVREQDYGDYVCVAENELGASTTQVRFTRPTRPDPPLALKVCAAPAFLTVPSGLVKKKKNVLLLITCL</sequence>
<dbReference type="InterPro" id="IPR013098">
    <property type="entry name" value="Ig_I-set"/>
</dbReference>
<organism evidence="2 3">
    <name type="scientific">Portunus trituberculatus</name>
    <name type="common">Swimming crab</name>
    <name type="synonym">Neptunus trituberculatus</name>
    <dbReference type="NCBI Taxonomy" id="210409"/>
    <lineage>
        <taxon>Eukaryota</taxon>
        <taxon>Metazoa</taxon>
        <taxon>Ecdysozoa</taxon>
        <taxon>Arthropoda</taxon>
        <taxon>Crustacea</taxon>
        <taxon>Multicrustacea</taxon>
        <taxon>Malacostraca</taxon>
        <taxon>Eumalacostraca</taxon>
        <taxon>Eucarida</taxon>
        <taxon>Decapoda</taxon>
        <taxon>Pleocyemata</taxon>
        <taxon>Brachyura</taxon>
        <taxon>Eubrachyura</taxon>
        <taxon>Portunoidea</taxon>
        <taxon>Portunidae</taxon>
        <taxon>Portuninae</taxon>
        <taxon>Portunus</taxon>
    </lineage>
</organism>
<dbReference type="CDD" id="cd00096">
    <property type="entry name" value="Ig"/>
    <property type="match status" value="1"/>
</dbReference>
<evidence type="ECO:0000313" key="3">
    <source>
        <dbReference type="Proteomes" id="UP000324222"/>
    </source>
</evidence>
<accession>A0A5B7JSH8</accession>